<name>A0A6M8HNC3_9PROT</name>
<gene>
    <name evidence="1" type="ORF">HN018_06855</name>
</gene>
<reference evidence="1 2" key="1">
    <citation type="journal article" date="2014" name="World J. Microbiol. Biotechnol.">
        <title>Biodiversity and physiological characteristics of Antarctic and Arctic lichens-associated bacteria.</title>
        <authorList>
            <person name="Lee Y.M."/>
            <person name="Kim E.H."/>
            <person name="Lee H.K."/>
            <person name="Hong S.G."/>
        </authorList>
    </citation>
    <scope>NUCLEOTIDE SEQUENCE [LARGE SCALE GENOMIC DNA]</scope>
    <source>
        <strain evidence="1 2">PAMC 26569</strain>
    </source>
</reference>
<dbReference type="EMBL" id="CP053708">
    <property type="protein sequence ID" value="QKE89795.1"/>
    <property type="molecule type" value="Genomic_DNA"/>
</dbReference>
<accession>A0A6M8HNC3</accession>
<dbReference type="RefSeq" id="WP_171834782.1">
    <property type="nucleotide sequence ID" value="NZ_CP053708.1"/>
</dbReference>
<sequence>MSESTLPERIVEKTVRFRRSYQSWNRGVEAGFPVLTANSLIARGIAVDISTTVEREPLAGRIIKKA</sequence>
<proteinExistence type="predicted"/>
<dbReference type="AlphaFoldDB" id="A0A6M8HNC3"/>
<organism evidence="1 2">
    <name type="scientific">Lichenicola cladoniae</name>
    <dbReference type="NCBI Taxonomy" id="1484109"/>
    <lineage>
        <taxon>Bacteria</taxon>
        <taxon>Pseudomonadati</taxon>
        <taxon>Pseudomonadota</taxon>
        <taxon>Alphaproteobacteria</taxon>
        <taxon>Acetobacterales</taxon>
        <taxon>Acetobacteraceae</taxon>
        <taxon>Lichenicola</taxon>
    </lineage>
</organism>
<evidence type="ECO:0000313" key="2">
    <source>
        <dbReference type="Proteomes" id="UP000500767"/>
    </source>
</evidence>
<protein>
    <submittedName>
        <fullName evidence="1">Uncharacterized protein</fullName>
    </submittedName>
</protein>
<evidence type="ECO:0000313" key="1">
    <source>
        <dbReference type="EMBL" id="QKE89795.1"/>
    </source>
</evidence>
<dbReference type="KEGG" id="lck:HN018_06855"/>
<dbReference type="Proteomes" id="UP000500767">
    <property type="component" value="Chromosome"/>
</dbReference>
<keyword evidence="2" id="KW-1185">Reference proteome</keyword>